<evidence type="ECO:0000256" key="1">
    <source>
        <dbReference type="SAM" id="Coils"/>
    </source>
</evidence>
<dbReference type="Proteomes" id="UP001162131">
    <property type="component" value="Unassembled WGS sequence"/>
</dbReference>
<keyword evidence="4" id="KW-1185">Reference proteome</keyword>
<feature type="region of interest" description="Disordered" evidence="2">
    <location>
        <begin position="61"/>
        <end position="101"/>
    </location>
</feature>
<sequence>MLLYPQFINTKAMARVAVTKGRFAVSSLCDDGNADNSRDSRDIPLVYRSINLASLHHAQSEDSTVTLQSSPNSSPSFKPQVRRYHRTSTWNKPTQPLRNKQVQNDPSVFDLAHCASQLNNNITDMLETHKRMMMTILSDGDETPPAFDIQKQLETLARQNSELMSENRELRKLMKRVD</sequence>
<reference evidence="3" key="1">
    <citation type="submission" date="2021-09" db="EMBL/GenBank/DDBJ databases">
        <authorList>
            <consortium name="AG Swart"/>
            <person name="Singh M."/>
            <person name="Singh A."/>
            <person name="Seah K."/>
            <person name="Emmerich C."/>
        </authorList>
    </citation>
    <scope>NUCLEOTIDE SEQUENCE</scope>
    <source>
        <strain evidence="3">ATCC30299</strain>
    </source>
</reference>
<feature type="coiled-coil region" evidence="1">
    <location>
        <begin position="149"/>
        <end position="176"/>
    </location>
</feature>
<evidence type="ECO:0000256" key="2">
    <source>
        <dbReference type="SAM" id="MobiDB-lite"/>
    </source>
</evidence>
<accession>A0AAU9JLR6</accession>
<organism evidence="3 4">
    <name type="scientific">Blepharisma stoltei</name>
    <dbReference type="NCBI Taxonomy" id="1481888"/>
    <lineage>
        <taxon>Eukaryota</taxon>
        <taxon>Sar</taxon>
        <taxon>Alveolata</taxon>
        <taxon>Ciliophora</taxon>
        <taxon>Postciliodesmatophora</taxon>
        <taxon>Heterotrichea</taxon>
        <taxon>Heterotrichida</taxon>
        <taxon>Blepharismidae</taxon>
        <taxon>Blepharisma</taxon>
    </lineage>
</organism>
<comment type="caution">
    <text evidence="3">The sequence shown here is derived from an EMBL/GenBank/DDBJ whole genome shotgun (WGS) entry which is preliminary data.</text>
</comment>
<proteinExistence type="predicted"/>
<evidence type="ECO:0000313" key="4">
    <source>
        <dbReference type="Proteomes" id="UP001162131"/>
    </source>
</evidence>
<keyword evidence="1" id="KW-0175">Coiled coil</keyword>
<name>A0AAU9JLR6_9CILI</name>
<dbReference type="EMBL" id="CAJZBQ010000040">
    <property type="protein sequence ID" value="CAG9326555.1"/>
    <property type="molecule type" value="Genomic_DNA"/>
</dbReference>
<protein>
    <submittedName>
        <fullName evidence="3">Uncharacterized protein</fullName>
    </submittedName>
</protein>
<evidence type="ECO:0000313" key="3">
    <source>
        <dbReference type="EMBL" id="CAG9326555.1"/>
    </source>
</evidence>
<feature type="compositionally biased region" description="Polar residues" evidence="2">
    <location>
        <begin position="61"/>
        <end position="77"/>
    </location>
</feature>
<dbReference type="AlphaFoldDB" id="A0AAU9JLR6"/>
<gene>
    <name evidence="3" type="ORF">BSTOLATCC_MIC40980</name>
</gene>
<feature type="compositionally biased region" description="Polar residues" evidence="2">
    <location>
        <begin position="87"/>
        <end position="101"/>
    </location>
</feature>